<dbReference type="Pfam" id="PF00127">
    <property type="entry name" value="Copper-bind"/>
    <property type="match status" value="1"/>
</dbReference>
<proteinExistence type="predicted"/>
<keyword evidence="2" id="KW-0186">Copper</keyword>
<gene>
    <name evidence="5" type="ORF">OB955_05185</name>
</gene>
<feature type="compositionally biased region" description="Acidic residues" evidence="3">
    <location>
        <begin position="43"/>
        <end position="101"/>
    </location>
</feature>
<feature type="domain" description="Blue (type 1) copper" evidence="4">
    <location>
        <begin position="139"/>
        <end position="203"/>
    </location>
</feature>
<keyword evidence="1" id="KW-0479">Metal-binding</keyword>
<comment type="caution">
    <text evidence="5">The sequence shown here is derived from an EMBL/GenBank/DDBJ whole genome shotgun (WGS) entry which is preliminary data.</text>
</comment>
<evidence type="ECO:0000259" key="4">
    <source>
        <dbReference type="Pfam" id="PF00127"/>
    </source>
</evidence>
<dbReference type="Gene3D" id="2.60.40.420">
    <property type="entry name" value="Cupredoxins - blue copper proteins"/>
    <property type="match status" value="1"/>
</dbReference>
<dbReference type="PROSITE" id="PS51318">
    <property type="entry name" value="TAT"/>
    <property type="match status" value="1"/>
</dbReference>
<evidence type="ECO:0000256" key="1">
    <source>
        <dbReference type="ARBA" id="ARBA00022723"/>
    </source>
</evidence>
<sequence>MNSDDTLSRRSALTAMGVTASSLFLAGCNDEGPGEPGEGEAPGVDEPEDADDGAVGDEAEAEAEDDEERVEDETAGNDADDADAERDVDEDDVEEDDEWADVEEIVLSGYVSEWTGMAPDVIDQEENPTLVLYEDREYDITWQNEDGNEHNLAIMAENDELLVATEFFEEEGESATVTFEATEQVASYVCENHPDTMTGEIEIRSE</sequence>
<dbReference type="RefSeq" id="WP_338007186.1">
    <property type="nucleotide sequence ID" value="NZ_JAOPKB010000002.1"/>
</dbReference>
<evidence type="ECO:0000313" key="5">
    <source>
        <dbReference type="EMBL" id="MCU4972126.1"/>
    </source>
</evidence>
<feature type="region of interest" description="Disordered" evidence="3">
    <location>
        <begin position="24"/>
        <end position="101"/>
    </location>
</feature>
<dbReference type="InterPro" id="IPR000923">
    <property type="entry name" value="BlueCu_1"/>
</dbReference>
<dbReference type="EMBL" id="JAOPKB010000002">
    <property type="protein sequence ID" value="MCU4972126.1"/>
    <property type="molecule type" value="Genomic_DNA"/>
</dbReference>
<name>A0ABT2QB71_9EURY</name>
<keyword evidence="6" id="KW-1185">Reference proteome</keyword>
<reference evidence="5 6" key="1">
    <citation type="submission" date="2022-09" db="EMBL/GenBank/DDBJ databases">
        <title>Enrichment on poylsaccharides allowed isolation of novel metabolic and taxonomic groups of Haloarchaea.</title>
        <authorList>
            <person name="Sorokin D.Y."/>
            <person name="Elcheninov A.G."/>
            <person name="Khizhniak T.V."/>
            <person name="Kolganova T.V."/>
            <person name="Kublanov I.V."/>
        </authorList>
    </citation>
    <scope>NUCLEOTIDE SEQUENCE [LARGE SCALE GENOMIC DNA]</scope>
    <source>
        <strain evidence="5 6">AArc-m2/3/4</strain>
    </source>
</reference>
<organism evidence="5 6">
    <name type="scientific">Natronoglomus mannanivorans</name>
    <dbReference type="NCBI Taxonomy" id="2979990"/>
    <lineage>
        <taxon>Archaea</taxon>
        <taxon>Methanobacteriati</taxon>
        <taxon>Methanobacteriota</taxon>
        <taxon>Stenosarchaea group</taxon>
        <taxon>Halobacteria</taxon>
        <taxon>Halobacteriales</taxon>
        <taxon>Natrialbaceae</taxon>
        <taxon>Natronoglomus</taxon>
    </lineage>
</organism>
<accession>A0ABT2QB71</accession>
<protein>
    <submittedName>
        <fullName evidence="5">Plastocyanin/azurin family copper-binding protein</fullName>
    </submittedName>
</protein>
<dbReference type="InterPro" id="IPR006311">
    <property type="entry name" value="TAT_signal"/>
</dbReference>
<dbReference type="InterPro" id="IPR008972">
    <property type="entry name" value="Cupredoxin"/>
</dbReference>
<evidence type="ECO:0000313" key="6">
    <source>
        <dbReference type="Proteomes" id="UP001320972"/>
    </source>
</evidence>
<evidence type="ECO:0000256" key="2">
    <source>
        <dbReference type="ARBA" id="ARBA00023008"/>
    </source>
</evidence>
<dbReference type="Proteomes" id="UP001320972">
    <property type="component" value="Unassembled WGS sequence"/>
</dbReference>
<dbReference type="SUPFAM" id="SSF49503">
    <property type="entry name" value="Cupredoxins"/>
    <property type="match status" value="1"/>
</dbReference>
<evidence type="ECO:0000256" key="3">
    <source>
        <dbReference type="SAM" id="MobiDB-lite"/>
    </source>
</evidence>